<dbReference type="OrthoDB" id="1736031at2759"/>
<dbReference type="Proteomes" id="UP000515151">
    <property type="component" value="Chromosome 6"/>
</dbReference>
<sequence>MEKSYKSRWRFKVDNDKCFQGYTTSSNTNEPTNEDADIDCLVRPQGKEAAKRENEAKSKAEKRFDAKGNAGLSPLQKCMGIMRMLAYKIAIDTVKDYLRLRESTAIECLEKFVHRIFSIFKGPYLGRPNADDVQRLLWIGDARGFSGMMGNIDCMHWQWKNCSKA</sequence>
<dbReference type="GeneID" id="116212330"/>
<dbReference type="RefSeq" id="XP_031402740.1">
    <property type="nucleotide sequence ID" value="XM_031546880.1"/>
</dbReference>
<name>A0A6P8E5K9_PUNGR</name>
<evidence type="ECO:0000313" key="1">
    <source>
        <dbReference type="Proteomes" id="UP000515151"/>
    </source>
</evidence>
<proteinExistence type="predicted"/>
<reference evidence="2" key="2">
    <citation type="submission" date="2025-08" db="UniProtKB">
        <authorList>
            <consortium name="RefSeq"/>
        </authorList>
    </citation>
    <scope>IDENTIFICATION</scope>
    <source>
        <tissue evidence="2">Leaf</tissue>
    </source>
</reference>
<dbReference type="PANTHER" id="PTHR47150">
    <property type="entry name" value="OS12G0169200 PROTEIN"/>
    <property type="match status" value="1"/>
</dbReference>
<accession>A0A6P8E5K9</accession>
<dbReference type="Pfam" id="PF04827">
    <property type="entry name" value="Plant_tran"/>
    <property type="match status" value="1"/>
</dbReference>
<evidence type="ECO:0000313" key="2">
    <source>
        <dbReference type="RefSeq" id="XP_031402740.1"/>
    </source>
</evidence>
<dbReference type="InterPro" id="IPR006912">
    <property type="entry name" value="Harbinger_derived_prot"/>
</dbReference>
<dbReference type="PANTHER" id="PTHR47150:SF6">
    <property type="entry name" value="OS01G0872900 PROTEIN"/>
    <property type="match status" value="1"/>
</dbReference>
<gene>
    <name evidence="2" type="primary">LOC116212330</name>
</gene>
<dbReference type="AlphaFoldDB" id="A0A6P8E5K9"/>
<keyword evidence="1" id="KW-1185">Reference proteome</keyword>
<reference evidence="1" key="1">
    <citation type="journal article" date="2020" name="Plant Biotechnol. J.">
        <title>The pomegranate (Punica granatum L.) draft genome dissects genetic divergence between soft- and hard-seeded cultivars.</title>
        <authorList>
            <person name="Luo X."/>
            <person name="Li H."/>
            <person name="Wu Z."/>
            <person name="Yao W."/>
            <person name="Zhao P."/>
            <person name="Cao D."/>
            <person name="Yu H."/>
            <person name="Li K."/>
            <person name="Poudel K."/>
            <person name="Zhao D."/>
            <person name="Zhang F."/>
            <person name="Xia X."/>
            <person name="Chen L."/>
            <person name="Wang Q."/>
            <person name="Jing D."/>
            <person name="Cao S."/>
        </authorList>
    </citation>
    <scope>NUCLEOTIDE SEQUENCE [LARGE SCALE GENOMIC DNA]</scope>
    <source>
        <strain evidence="1">cv. Tunisia</strain>
    </source>
</reference>
<protein>
    <submittedName>
        <fullName evidence="2">Uncharacterized protein LOC116212330</fullName>
    </submittedName>
</protein>
<organism evidence="1 2">
    <name type="scientific">Punica granatum</name>
    <name type="common">Pomegranate</name>
    <dbReference type="NCBI Taxonomy" id="22663"/>
    <lineage>
        <taxon>Eukaryota</taxon>
        <taxon>Viridiplantae</taxon>
        <taxon>Streptophyta</taxon>
        <taxon>Embryophyta</taxon>
        <taxon>Tracheophyta</taxon>
        <taxon>Spermatophyta</taxon>
        <taxon>Magnoliopsida</taxon>
        <taxon>eudicotyledons</taxon>
        <taxon>Gunneridae</taxon>
        <taxon>Pentapetalae</taxon>
        <taxon>rosids</taxon>
        <taxon>malvids</taxon>
        <taxon>Myrtales</taxon>
        <taxon>Lythraceae</taxon>
        <taxon>Punica</taxon>
    </lineage>
</organism>